<feature type="region of interest" description="Disordered" evidence="10">
    <location>
        <begin position="269"/>
        <end position="294"/>
    </location>
</feature>
<dbReference type="UniPathway" id="UPA00138"/>
<dbReference type="InterPro" id="IPR013035">
    <property type="entry name" value="PEP_carboxykinase_C"/>
</dbReference>
<accession>A0A4U9CVF1</accession>
<keyword evidence="11" id="KW-0808">Transferase</keyword>
<keyword evidence="4" id="KW-0312">Gluconeogenesis</keyword>
<proteinExistence type="inferred from homology"/>
<dbReference type="PANTHER" id="PTHR30031">
    <property type="entry name" value="PHOSPHOENOLPYRUVATE CARBOXYKINASE ATP"/>
    <property type="match status" value="1"/>
</dbReference>
<gene>
    <name evidence="11" type="primary">pckA_1</name>
    <name evidence="11" type="ORF">NCTC9185_01722</name>
</gene>
<dbReference type="PROSITE" id="PS00532">
    <property type="entry name" value="PEPCK_ATP"/>
    <property type="match status" value="1"/>
</dbReference>
<dbReference type="SUPFAM" id="SSF68923">
    <property type="entry name" value="PEP carboxykinase N-terminal domain"/>
    <property type="match status" value="1"/>
</dbReference>
<dbReference type="EC" id="4.1.1.49" evidence="3"/>
<dbReference type="AlphaFoldDB" id="A0A4U9CVF1"/>
<evidence type="ECO:0000256" key="9">
    <source>
        <dbReference type="ARBA" id="ARBA00047371"/>
    </source>
</evidence>
<dbReference type="Proteomes" id="UP000339249">
    <property type="component" value="Unassembled WGS sequence"/>
</dbReference>
<dbReference type="InterPro" id="IPR015994">
    <property type="entry name" value="PEPCK_ATP_CS"/>
</dbReference>
<evidence type="ECO:0000256" key="8">
    <source>
        <dbReference type="ARBA" id="ARBA00023239"/>
    </source>
</evidence>
<protein>
    <recommendedName>
        <fullName evidence="3">phosphoenolpyruvate carboxykinase (ATP)</fullName>
        <ecNumber evidence="3">4.1.1.49</ecNumber>
    </recommendedName>
</protein>
<dbReference type="Pfam" id="PF01293">
    <property type="entry name" value="PEPCK_ATP"/>
    <property type="match status" value="1"/>
</dbReference>
<dbReference type="InterPro" id="IPR008210">
    <property type="entry name" value="PEP_carboxykinase_N"/>
</dbReference>
<name>A0A4U9CVF1_RAOTE</name>
<evidence type="ECO:0000313" key="12">
    <source>
        <dbReference type="Proteomes" id="UP000339249"/>
    </source>
</evidence>
<comment type="catalytic activity">
    <reaction evidence="9">
        <text>oxaloacetate + ATP = phosphoenolpyruvate + ADP + CO2</text>
        <dbReference type="Rhea" id="RHEA:18617"/>
        <dbReference type="ChEBI" id="CHEBI:16452"/>
        <dbReference type="ChEBI" id="CHEBI:16526"/>
        <dbReference type="ChEBI" id="CHEBI:30616"/>
        <dbReference type="ChEBI" id="CHEBI:58702"/>
        <dbReference type="ChEBI" id="CHEBI:456216"/>
        <dbReference type="EC" id="4.1.1.49"/>
    </reaction>
</comment>
<reference evidence="11 12" key="1">
    <citation type="submission" date="2019-04" db="EMBL/GenBank/DDBJ databases">
        <authorList>
            <consortium name="Pathogen Informatics"/>
        </authorList>
    </citation>
    <scope>NUCLEOTIDE SEQUENCE [LARGE SCALE GENOMIC DNA]</scope>
    <source>
        <strain evidence="11 12">NCTC9185</strain>
    </source>
</reference>
<keyword evidence="11" id="KW-0670">Pyruvate</keyword>
<evidence type="ECO:0000256" key="1">
    <source>
        <dbReference type="ARBA" id="ARBA00004742"/>
    </source>
</evidence>
<dbReference type="Gene3D" id="3.90.228.20">
    <property type="match status" value="2"/>
</dbReference>
<dbReference type="InterPro" id="IPR001272">
    <property type="entry name" value="PEP_carboxykinase_ATP"/>
</dbReference>
<keyword evidence="6" id="KW-0210">Decarboxylase</keyword>
<keyword evidence="11" id="KW-0418">Kinase</keyword>
<dbReference type="EMBL" id="CABDVU010000001">
    <property type="protein sequence ID" value="VTN09820.1"/>
    <property type="molecule type" value="Genomic_DNA"/>
</dbReference>
<organism evidence="11 12">
    <name type="scientific">Raoultella terrigena</name>
    <name type="common">Klebsiella terrigena</name>
    <dbReference type="NCBI Taxonomy" id="577"/>
    <lineage>
        <taxon>Bacteria</taxon>
        <taxon>Pseudomonadati</taxon>
        <taxon>Pseudomonadota</taxon>
        <taxon>Gammaproteobacteria</taxon>
        <taxon>Enterobacterales</taxon>
        <taxon>Enterobacteriaceae</taxon>
        <taxon>Klebsiella/Raoultella group</taxon>
        <taxon>Raoultella</taxon>
    </lineage>
</organism>
<evidence type="ECO:0000256" key="7">
    <source>
        <dbReference type="ARBA" id="ARBA00022840"/>
    </source>
</evidence>
<evidence type="ECO:0000256" key="5">
    <source>
        <dbReference type="ARBA" id="ARBA00022741"/>
    </source>
</evidence>
<keyword evidence="8 11" id="KW-0456">Lyase</keyword>
<feature type="compositionally biased region" description="Low complexity" evidence="10">
    <location>
        <begin position="269"/>
        <end position="280"/>
    </location>
</feature>
<evidence type="ECO:0000313" key="11">
    <source>
        <dbReference type="EMBL" id="VTN09820.1"/>
    </source>
</evidence>
<dbReference type="GO" id="GO:0005829">
    <property type="term" value="C:cytosol"/>
    <property type="evidence" value="ECO:0007669"/>
    <property type="project" value="TreeGrafter"/>
</dbReference>
<dbReference type="GO" id="GO:0004612">
    <property type="term" value="F:phosphoenolpyruvate carboxykinase (ATP) activity"/>
    <property type="evidence" value="ECO:0007669"/>
    <property type="project" value="UniProtKB-EC"/>
</dbReference>
<evidence type="ECO:0000256" key="2">
    <source>
        <dbReference type="ARBA" id="ARBA00006052"/>
    </source>
</evidence>
<comment type="pathway">
    <text evidence="1">Carbohydrate biosynthesis; gluconeogenesis.</text>
</comment>
<dbReference type="GO" id="GO:0016301">
    <property type="term" value="F:kinase activity"/>
    <property type="evidence" value="ECO:0007669"/>
    <property type="project" value="UniProtKB-KW"/>
</dbReference>
<dbReference type="Gene3D" id="3.40.449.10">
    <property type="entry name" value="Phosphoenolpyruvate Carboxykinase, domain 1"/>
    <property type="match status" value="1"/>
</dbReference>
<evidence type="ECO:0000256" key="4">
    <source>
        <dbReference type="ARBA" id="ARBA00022432"/>
    </source>
</evidence>
<dbReference type="SUPFAM" id="SSF53795">
    <property type="entry name" value="PEP carboxykinase-like"/>
    <property type="match status" value="1"/>
</dbReference>
<evidence type="ECO:0000256" key="6">
    <source>
        <dbReference type="ARBA" id="ARBA00022793"/>
    </source>
</evidence>
<comment type="similarity">
    <text evidence="2">Belongs to the phosphoenolpyruvate carboxykinase (ATP) family.</text>
</comment>
<sequence length="343" mass="37518">MVDAWCGASPDTRLGVRFVTEVAWQAHFVKNMFIVPEAEELEQFTPDFVVLNGAGCTNDQWQEQGLNSENFVAFNLSEKIQLIGGTWYGGEMKKGLFSVMNYQLPQQGIASMHCSANRGEEGDVALFFGLSGTGKTTLSTDPLRQLIGDDEHGWDDDGVFNFEGGCYAKTINLDPQAEPEIYQAIRRDALLENVVVRADGTVDYADGSKTENTRVSYPLSHIENIVKPVSRAGHPARVIFLAADAFGVLPPVSRLTTEQMQYHFLSASPRSWPAPSAVSPNRRQRSPPATARRSCCCTPRSTPACWPPKWRKRAPKPGWSIPAGTGRVNACPCAIPAALSALS</sequence>
<evidence type="ECO:0000256" key="10">
    <source>
        <dbReference type="SAM" id="MobiDB-lite"/>
    </source>
</evidence>
<dbReference type="GO" id="GO:0006094">
    <property type="term" value="P:gluconeogenesis"/>
    <property type="evidence" value="ECO:0007669"/>
    <property type="project" value="UniProtKB-UniPathway"/>
</dbReference>
<keyword evidence="7" id="KW-0067">ATP-binding</keyword>
<keyword evidence="5" id="KW-0547">Nucleotide-binding</keyword>
<dbReference type="PANTHER" id="PTHR30031:SF0">
    <property type="entry name" value="PHOSPHOENOLPYRUVATE CARBOXYKINASE (ATP)"/>
    <property type="match status" value="1"/>
</dbReference>
<evidence type="ECO:0000256" key="3">
    <source>
        <dbReference type="ARBA" id="ARBA00012363"/>
    </source>
</evidence>
<dbReference type="GO" id="GO:0005524">
    <property type="term" value="F:ATP binding"/>
    <property type="evidence" value="ECO:0007669"/>
    <property type="project" value="UniProtKB-KW"/>
</dbReference>